<organism evidence="2 3">
    <name type="scientific">Maribellus luteus</name>
    <dbReference type="NCBI Taxonomy" id="2305463"/>
    <lineage>
        <taxon>Bacteria</taxon>
        <taxon>Pseudomonadati</taxon>
        <taxon>Bacteroidota</taxon>
        <taxon>Bacteroidia</taxon>
        <taxon>Marinilabiliales</taxon>
        <taxon>Prolixibacteraceae</taxon>
        <taxon>Maribellus</taxon>
    </lineage>
</organism>
<protein>
    <submittedName>
        <fullName evidence="2">Uncharacterized protein</fullName>
    </submittedName>
</protein>
<keyword evidence="1" id="KW-0472">Membrane</keyword>
<dbReference type="AlphaFoldDB" id="A0A399SWZ0"/>
<gene>
    <name evidence="2" type="ORF">D1614_17960</name>
</gene>
<keyword evidence="3" id="KW-1185">Reference proteome</keyword>
<keyword evidence="1" id="KW-0812">Transmembrane</keyword>
<dbReference type="RefSeq" id="WP_119439365.1">
    <property type="nucleotide sequence ID" value="NZ_QWGR01000013.1"/>
</dbReference>
<name>A0A399SWZ0_9BACT</name>
<reference evidence="2 3" key="1">
    <citation type="submission" date="2018-08" db="EMBL/GenBank/DDBJ databases">
        <title>Pallidiluteibacterium maritimus gen. nov., sp. nov., isolated from coastal sediment.</title>
        <authorList>
            <person name="Zhou L.Y."/>
        </authorList>
    </citation>
    <scope>NUCLEOTIDE SEQUENCE [LARGE SCALE GENOMIC DNA]</scope>
    <source>
        <strain evidence="2 3">XSD2</strain>
    </source>
</reference>
<keyword evidence="1" id="KW-1133">Transmembrane helix</keyword>
<evidence type="ECO:0000256" key="1">
    <source>
        <dbReference type="SAM" id="Phobius"/>
    </source>
</evidence>
<dbReference type="OrthoDB" id="1421611at2"/>
<dbReference type="EMBL" id="QWGR01000013">
    <property type="protein sequence ID" value="RIJ46557.1"/>
    <property type="molecule type" value="Genomic_DNA"/>
</dbReference>
<sequence length="210" mass="24722">MKKKVYVLTGLIALFFSGCVVFSFYPLYTEKDLFPNDILTGEWFENDDQVVKFNKGEDVWNFAHPYIDKEMTEVDSCSYVLTLHSEENGEEVSSTFLVHIVKLAGQYFLDFYLKEYPNDGEFRLSTFHVIPVHTIAKLEVEKDVLKIRWFNPDWLAKLIRENKIRIHHEANDEFILLTAKPQELQKFVTKYVNSEEAFEDGLEVILHRKN</sequence>
<dbReference type="PROSITE" id="PS51257">
    <property type="entry name" value="PROKAR_LIPOPROTEIN"/>
    <property type="match status" value="1"/>
</dbReference>
<comment type="caution">
    <text evidence="2">The sequence shown here is derived from an EMBL/GenBank/DDBJ whole genome shotgun (WGS) entry which is preliminary data.</text>
</comment>
<accession>A0A399SWZ0</accession>
<evidence type="ECO:0000313" key="3">
    <source>
        <dbReference type="Proteomes" id="UP000265926"/>
    </source>
</evidence>
<proteinExistence type="predicted"/>
<dbReference type="Proteomes" id="UP000265926">
    <property type="component" value="Unassembled WGS sequence"/>
</dbReference>
<feature type="transmembrane region" description="Helical" evidence="1">
    <location>
        <begin position="7"/>
        <end position="28"/>
    </location>
</feature>
<evidence type="ECO:0000313" key="2">
    <source>
        <dbReference type="EMBL" id="RIJ46557.1"/>
    </source>
</evidence>